<evidence type="ECO:0000313" key="2">
    <source>
        <dbReference type="EMBL" id="TDH71426.1"/>
    </source>
</evidence>
<name>A0A976FRW7_BRELC</name>
<evidence type="ECO:0000256" key="1">
    <source>
        <dbReference type="SAM" id="MobiDB-lite"/>
    </source>
</evidence>
<keyword evidence="3" id="KW-1185">Reference proteome</keyword>
<proteinExistence type="predicted"/>
<evidence type="ECO:0000313" key="3">
    <source>
        <dbReference type="Proteomes" id="UP000294530"/>
    </source>
</evidence>
<dbReference type="Proteomes" id="UP000294530">
    <property type="component" value="Unassembled WGS sequence"/>
</dbReference>
<feature type="region of interest" description="Disordered" evidence="1">
    <location>
        <begin position="82"/>
        <end position="148"/>
    </location>
</feature>
<gene>
    <name evidence="2" type="ORF">CCR75_005983</name>
</gene>
<protein>
    <submittedName>
        <fullName evidence="2">Uncharacterized protein</fullName>
    </submittedName>
</protein>
<dbReference type="GeneID" id="94349728"/>
<organism evidence="2 3">
    <name type="scientific">Bremia lactucae</name>
    <name type="common">Lettuce downy mildew</name>
    <dbReference type="NCBI Taxonomy" id="4779"/>
    <lineage>
        <taxon>Eukaryota</taxon>
        <taxon>Sar</taxon>
        <taxon>Stramenopiles</taxon>
        <taxon>Oomycota</taxon>
        <taxon>Peronosporomycetes</taxon>
        <taxon>Peronosporales</taxon>
        <taxon>Peronosporaceae</taxon>
        <taxon>Bremia</taxon>
    </lineage>
</organism>
<dbReference type="OrthoDB" id="108444at2759"/>
<sequence length="410" mass="46679">MFQAVISMDTLRNVELHLSRVVVIVQQRLLSRDALDHNRAPSNVESAQVLFNIDRLQETLRVATKMLAARVSQFSALATSNENVQAPDSSSNINLASDTDTEDEVDRQKETVLCVGKKRMRESDTGDEKEDPCANRSNMQNEREEQLEASIQDYAESVAEAAQIYAMMPPELLQTRLNAFGRTPFIAMCTLAKFIEDGGIPRLVVAESFRDTTILLPRVVAQNQEFKGTSRRWIFKISKRLRLILDLAKKSCHLPAPLKDPQLKRARSALIDYEAVSNQLYKMSTFIKKVESQSTELTAGTIETSLERLVCAYHGYFKLFGRLQRYGMTQPQSEECWAQFARIGDALAQWIQRAQQMILPPKLRANLSRFSWELRKFAEKYPNRVPTTLLAVSCAFTELMQPEAELKHEK</sequence>
<dbReference type="KEGG" id="blac:94349728"/>
<dbReference type="EMBL" id="SHOA02000062">
    <property type="protein sequence ID" value="TDH71426.1"/>
    <property type="molecule type" value="Genomic_DNA"/>
</dbReference>
<feature type="compositionally biased region" description="Polar residues" evidence="1">
    <location>
        <begin position="82"/>
        <end position="98"/>
    </location>
</feature>
<reference evidence="2 3" key="1">
    <citation type="journal article" date="2021" name="Genome Biol.">
        <title>AFLAP: assembly-free linkage analysis pipeline using k-mers from genome sequencing data.</title>
        <authorList>
            <person name="Fletcher K."/>
            <person name="Zhang L."/>
            <person name="Gil J."/>
            <person name="Han R."/>
            <person name="Cavanaugh K."/>
            <person name="Michelmore R."/>
        </authorList>
    </citation>
    <scope>NUCLEOTIDE SEQUENCE [LARGE SCALE GENOMIC DNA]</scope>
    <source>
        <strain evidence="2 3">SF5</strain>
    </source>
</reference>
<accession>A0A976FRW7</accession>
<dbReference type="RefSeq" id="XP_067820925.1">
    <property type="nucleotide sequence ID" value="XM_067964057.1"/>
</dbReference>
<comment type="caution">
    <text evidence="2">The sequence shown here is derived from an EMBL/GenBank/DDBJ whole genome shotgun (WGS) entry which is preliminary data.</text>
</comment>
<dbReference type="AlphaFoldDB" id="A0A976FRW7"/>